<keyword evidence="6" id="KW-1185">Reference proteome</keyword>
<gene>
    <name evidence="5" type="ORF">YASMINEVIRUS_220</name>
</gene>
<evidence type="ECO:0000256" key="2">
    <source>
        <dbReference type="PROSITE-ProRule" id="PRU01161"/>
    </source>
</evidence>
<dbReference type="EMBL" id="UPSH01000001">
    <property type="protein sequence ID" value="VBB17757.1"/>
    <property type="molecule type" value="Genomic_DNA"/>
</dbReference>
<feature type="domain" description="PNPLA" evidence="4">
    <location>
        <begin position="168"/>
        <end position="339"/>
    </location>
</feature>
<dbReference type="Proteomes" id="UP000594342">
    <property type="component" value="Unassembled WGS sequence"/>
</dbReference>
<dbReference type="Gene3D" id="3.40.1090.10">
    <property type="entry name" value="Cytosolic phospholipase A2 catalytic domain"/>
    <property type="match status" value="1"/>
</dbReference>
<dbReference type="GO" id="GO:0004806">
    <property type="term" value="F:triacylglycerol lipase activity"/>
    <property type="evidence" value="ECO:0007669"/>
    <property type="project" value="TreeGrafter"/>
</dbReference>
<evidence type="ECO:0000313" key="5">
    <source>
        <dbReference type="EMBL" id="VBB17757.1"/>
    </source>
</evidence>
<dbReference type="InterPro" id="IPR016035">
    <property type="entry name" value="Acyl_Trfase/lysoPLipase"/>
</dbReference>
<dbReference type="PROSITE" id="PS51635">
    <property type="entry name" value="PNPLA"/>
    <property type="match status" value="1"/>
</dbReference>
<sequence length="450" mass="51663">VATNTTTNMLAQFKESITGRIVGLKDSVVSTVVSTTTSTTKTIAENLRNIRVEDVTKLFVTDPRSLNTEQTLRDDSQKAKEPNSLSVDDIMITEMQSDERRKMDEYLLSIHSTKQRSRRRLHIRGSEDVVILNRDVIERVEADRHTDTKTTSVVLALKNKDRLSPSSISFSGGGYNCMYHMGVVRYIFRHPELFRDTKYLGASGGAGIIAFLLCFENDPDRHKVLEEIMDFVISLKGRNLRLHKQVDEYSRTLFGYVTEDRFNKYIKDSDRCHISVTDVTYLLPANEVKTKFTSYKQFMETLRATACVPILLDDKIRTIDTKMYLDGGLSNNIPTIDEHTLKISCLNYPTLNADLYPRYQCDIMHCFIPPDKTYIMNMHDQGYSDIERYMEPKFFMLQAIKKEEELNRCITDFIEDPTFSQQLTLESTSGLTSETDVRSVEESNPESESI</sequence>
<keyword evidence="1" id="KW-0443">Lipid metabolism</keyword>
<accession>A0A5K0U7K5</accession>
<proteinExistence type="predicted"/>
<evidence type="ECO:0000313" key="6">
    <source>
        <dbReference type="Proteomes" id="UP000594342"/>
    </source>
</evidence>
<evidence type="ECO:0000256" key="3">
    <source>
        <dbReference type="SAM" id="MobiDB-lite"/>
    </source>
</evidence>
<dbReference type="GO" id="GO:0055088">
    <property type="term" value="P:lipid homeostasis"/>
    <property type="evidence" value="ECO:0007669"/>
    <property type="project" value="TreeGrafter"/>
</dbReference>
<dbReference type="SUPFAM" id="SSF52151">
    <property type="entry name" value="FabD/lysophospholipase-like"/>
    <property type="match status" value="1"/>
</dbReference>
<feature type="non-terminal residue" evidence="5">
    <location>
        <position position="1"/>
    </location>
</feature>
<comment type="caution">
    <text evidence="5">The sequence shown here is derived from an EMBL/GenBank/DDBJ whole genome shotgun (WGS) entry which is preliminary data.</text>
</comment>
<organism evidence="5 6">
    <name type="scientific">Yasminevirus sp. GU-2018</name>
    <dbReference type="NCBI Taxonomy" id="2420051"/>
    <lineage>
        <taxon>Viruses</taxon>
        <taxon>Varidnaviria</taxon>
        <taxon>Bamfordvirae</taxon>
        <taxon>Nucleocytoviricota</taxon>
        <taxon>Megaviricetes</taxon>
        <taxon>Imitervirales</taxon>
        <taxon>Mimiviridae</taxon>
        <taxon>Klosneuvirinae</taxon>
        <taxon>Yasminevirus</taxon>
        <taxon>Yasminevirus saudimassiliense</taxon>
    </lineage>
</organism>
<feature type="short sequence motif" description="DGA/G" evidence="2">
    <location>
        <begin position="326"/>
        <end position="328"/>
    </location>
</feature>
<reference evidence="5 6" key="1">
    <citation type="submission" date="2018-10" db="EMBL/GenBank/DDBJ databases">
        <authorList>
            <consortium name="IHU Genomes"/>
        </authorList>
    </citation>
    <scope>NUCLEOTIDE SEQUENCE [LARGE SCALE GENOMIC DNA]</scope>
    <source>
        <strain evidence="5 6">A1</strain>
    </source>
</reference>
<comment type="caution">
    <text evidence="2">Lacks conserved residue(s) required for the propagation of feature annotation.</text>
</comment>
<dbReference type="GO" id="GO:0019433">
    <property type="term" value="P:triglyceride catabolic process"/>
    <property type="evidence" value="ECO:0007669"/>
    <property type="project" value="TreeGrafter"/>
</dbReference>
<dbReference type="InterPro" id="IPR033562">
    <property type="entry name" value="PLPL"/>
</dbReference>
<protein>
    <recommendedName>
        <fullName evidence="4">PNPLA domain-containing protein</fullName>
    </recommendedName>
</protein>
<dbReference type="GO" id="GO:0016020">
    <property type="term" value="C:membrane"/>
    <property type="evidence" value="ECO:0007669"/>
    <property type="project" value="TreeGrafter"/>
</dbReference>
<dbReference type="PANTHER" id="PTHR12406:SF7">
    <property type="entry name" value="PATATIN-LIKE PHOSPHOLIPASE DOMAIN-CONTAINING PROTEIN 4"/>
    <property type="match status" value="1"/>
</dbReference>
<dbReference type="Pfam" id="PF01734">
    <property type="entry name" value="Patatin"/>
    <property type="match status" value="1"/>
</dbReference>
<evidence type="ECO:0000259" key="4">
    <source>
        <dbReference type="PROSITE" id="PS51635"/>
    </source>
</evidence>
<name>A0A5K0U7K5_9VIRU</name>
<evidence type="ECO:0000256" key="1">
    <source>
        <dbReference type="ARBA" id="ARBA00023098"/>
    </source>
</evidence>
<feature type="region of interest" description="Disordered" evidence="3">
    <location>
        <begin position="426"/>
        <end position="450"/>
    </location>
</feature>
<dbReference type="PANTHER" id="PTHR12406">
    <property type="entry name" value="CALCIUM-INDEPENDENT PHOSPHOLIPASE A2 IPLA2 -RELATED"/>
    <property type="match status" value="1"/>
</dbReference>
<dbReference type="InterPro" id="IPR002641">
    <property type="entry name" value="PNPLA_dom"/>
</dbReference>